<comment type="subcellular location">
    <subcellularLocation>
        <location evidence="1">Cell membrane</location>
        <topology evidence="1">Multi-pass membrane protein</topology>
    </subcellularLocation>
    <subcellularLocation>
        <location evidence="7">Membrane</location>
        <topology evidence="7">Multi-pass membrane protein</topology>
    </subcellularLocation>
</comment>
<sequence length="152" mass="17592">RDIFLALLGTILSFADPITDILTLVEFYRADHKKWFTVGLVFIVFPCSLYFLVHCTLNLYKNSSSIKLILTRAFLFGFHPFCPALVKLKVLICDLKKLWRSNEIQHLIMKPAARKKTIYFLLFEAAFESAPQFIIQLYVMAVQQESVTIVQI</sequence>
<keyword evidence="4 7" id="KW-0812">Transmembrane</keyword>
<evidence type="ECO:0000256" key="1">
    <source>
        <dbReference type="ARBA" id="ARBA00004651"/>
    </source>
</evidence>
<feature type="transmembrane region" description="Helical" evidence="7">
    <location>
        <begin position="39"/>
        <end position="60"/>
    </location>
</feature>
<comment type="caution">
    <text evidence="7">Lacks conserved residue(s) required for the propagation of feature annotation.</text>
</comment>
<dbReference type="Pfam" id="PF09815">
    <property type="entry name" value="XK-related"/>
    <property type="match status" value="1"/>
</dbReference>
<dbReference type="EMBL" id="CALNXI010001410">
    <property type="protein sequence ID" value="CAH3168133.1"/>
    <property type="molecule type" value="Genomic_DNA"/>
</dbReference>
<evidence type="ECO:0000256" key="4">
    <source>
        <dbReference type="ARBA" id="ARBA00022692"/>
    </source>
</evidence>
<keyword evidence="6 7" id="KW-0472">Membrane</keyword>
<keyword evidence="5 7" id="KW-1133">Transmembrane helix</keyword>
<dbReference type="InterPro" id="IPR050895">
    <property type="entry name" value="XK-related_scramblase"/>
</dbReference>
<evidence type="ECO:0000256" key="2">
    <source>
        <dbReference type="ARBA" id="ARBA00008789"/>
    </source>
</evidence>
<name>A0ABN8QPZ7_9CNID</name>
<comment type="caution">
    <text evidence="8">The sequence shown here is derived from an EMBL/GenBank/DDBJ whole genome shotgun (WGS) entry which is preliminary data.</text>
</comment>
<evidence type="ECO:0000313" key="8">
    <source>
        <dbReference type="EMBL" id="CAH3168133.1"/>
    </source>
</evidence>
<dbReference type="Proteomes" id="UP001159427">
    <property type="component" value="Unassembled WGS sequence"/>
</dbReference>
<evidence type="ECO:0000256" key="5">
    <source>
        <dbReference type="ARBA" id="ARBA00022989"/>
    </source>
</evidence>
<comment type="similarity">
    <text evidence="2 7">Belongs to the XK family.</text>
</comment>
<feature type="non-terminal residue" evidence="8">
    <location>
        <position position="152"/>
    </location>
</feature>
<organism evidence="8 9">
    <name type="scientific">Porites evermanni</name>
    <dbReference type="NCBI Taxonomy" id="104178"/>
    <lineage>
        <taxon>Eukaryota</taxon>
        <taxon>Metazoa</taxon>
        <taxon>Cnidaria</taxon>
        <taxon>Anthozoa</taxon>
        <taxon>Hexacorallia</taxon>
        <taxon>Scleractinia</taxon>
        <taxon>Fungiina</taxon>
        <taxon>Poritidae</taxon>
        <taxon>Porites</taxon>
    </lineage>
</organism>
<dbReference type="PANTHER" id="PTHR16024:SF6">
    <property type="entry name" value="XK-RELATED PROTEIN"/>
    <property type="match status" value="1"/>
</dbReference>
<evidence type="ECO:0000256" key="3">
    <source>
        <dbReference type="ARBA" id="ARBA00022475"/>
    </source>
</evidence>
<dbReference type="InterPro" id="IPR018629">
    <property type="entry name" value="XK-rel"/>
</dbReference>
<gene>
    <name evidence="8" type="ORF">PEVE_00006393</name>
</gene>
<feature type="non-terminal residue" evidence="8">
    <location>
        <position position="1"/>
    </location>
</feature>
<evidence type="ECO:0000256" key="7">
    <source>
        <dbReference type="RuleBase" id="RU910716"/>
    </source>
</evidence>
<reference evidence="8 9" key="1">
    <citation type="submission" date="2022-05" db="EMBL/GenBank/DDBJ databases">
        <authorList>
            <consortium name="Genoscope - CEA"/>
            <person name="William W."/>
        </authorList>
    </citation>
    <scope>NUCLEOTIDE SEQUENCE [LARGE SCALE GENOMIC DNA]</scope>
</reference>
<accession>A0ABN8QPZ7</accession>
<proteinExistence type="inferred from homology"/>
<evidence type="ECO:0000256" key="6">
    <source>
        <dbReference type="ARBA" id="ARBA00023136"/>
    </source>
</evidence>
<keyword evidence="3" id="KW-1003">Cell membrane</keyword>
<keyword evidence="9" id="KW-1185">Reference proteome</keyword>
<evidence type="ECO:0000313" key="9">
    <source>
        <dbReference type="Proteomes" id="UP001159427"/>
    </source>
</evidence>
<dbReference type="PANTHER" id="PTHR16024">
    <property type="entry name" value="XK-RELATED PROTEIN"/>
    <property type="match status" value="1"/>
</dbReference>
<protein>
    <recommendedName>
        <fullName evidence="7">XK-related protein</fullName>
    </recommendedName>
</protein>